<organism evidence="1 2">
    <name type="scientific">Ophiocordyceps sinensis</name>
    <dbReference type="NCBI Taxonomy" id="72228"/>
    <lineage>
        <taxon>Eukaryota</taxon>
        <taxon>Fungi</taxon>
        <taxon>Dikarya</taxon>
        <taxon>Ascomycota</taxon>
        <taxon>Pezizomycotina</taxon>
        <taxon>Sordariomycetes</taxon>
        <taxon>Hypocreomycetidae</taxon>
        <taxon>Hypocreales</taxon>
        <taxon>Ophiocordycipitaceae</taxon>
        <taxon>Ophiocordyceps</taxon>
    </lineage>
</organism>
<dbReference type="OrthoDB" id="3509531at2759"/>
<protein>
    <submittedName>
        <fullName evidence="1">Uncharacterized protein</fullName>
    </submittedName>
</protein>
<dbReference type="AlphaFoldDB" id="A0A8H4PZ36"/>
<keyword evidence="2" id="KW-1185">Reference proteome</keyword>
<evidence type="ECO:0000313" key="2">
    <source>
        <dbReference type="Proteomes" id="UP000557566"/>
    </source>
</evidence>
<proteinExistence type="predicted"/>
<evidence type="ECO:0000313" key="1">
    <source>
        <dbReference type="EMBL" id="KAF4513145.1"/>
    </source>
</evidence>
<dbReference type="Proteomes" id="UP000557566">
    <property type="component" value="Unassembled WGS sequence"/>
</dbReference>
<reference evidence="1 2" key="1">
    <citation type="journal article" date="2020" name="Genome Biol. Evol.">
        <title>A new high-quality draft genome assembly of the Chinese cordyceps Ophiocordyceps sinensis.</title>
        <authorList>
            <person name="Shu R."/>
            <person name="Zhang J."/>
            <person name="Meng Q."/>
            <person name="Zhang H."/>
            <person name="Zhou G."/>
            <person name="Li M."/>
            <person name="Wu P."/>
            <person name="Zhao Y."/>
            <person name="Chen C."/>
            <person name="Qin Q."/>
        </authorList>
    </citation>
    <scope>NUCLEOTIDE SEQUENCE [LARGE SCALE GENOMIC DNA]</scope>
    <source>
        <strain evidence="1 2">IOZ07</strain>
    </source>
</reference>
<gene>
    <name evidence="1" type="ORF">G6O67_000454</name>
</gene>
<comment type="caution">
    <text evidence="1">The sequence shown here is derived from an EMBL/GenBank/DDBJ whole genome shotgun (WGS) entry which is preliminary data.</text>
</comment>
<dbReference type="EMBL" id="JAAVMX010000001">
    <property type="protein sequence ID" value="KAF4513145.1"/>
    <property type="molecule type" value="Genomic_DNA"/>
</dbReference>
<name>A0A8H4PZ36_9HYPO</name>
<sequence>MASRTTRERRRFRSKAWHVMLQQATNRMVMMEFQRDSALDKYFDAYEVGQELMTMSQIFVAMIVFAGIGKLSSGNPADIPDAVRAIGQAVDALKEAEKTEGGVWAVHELANPNDWLCGRRRRREASGSGTGRDRQVWARVRPVCHERRSPGQHKIYAQAEVKFFDRLVSC</sequence>
<accession>A0A8H4PZ36</accession>